<name>A0ABP8G5V2_9BACT</name>
<comment type="caution">
    <text evidence="2">The sequence shown here is derived from an EMBL/GenBank/DDBJ whole genome shotgun (WGS) entry which is preliminary data.</text>
</comment>
<feature type="domain" description="VOC" evidence="1">
    <location>
        <begin position="7"/>
        <end position="114"/>
    </location>
</feature>
<sequence>MTFMLLVLHEIELGSGNPDASKEFYHKSLGLPLAVDQDQLKVVRPNVDGLDFNLSTHLSAPRVIISFLTRDLEGVMDELKRQGRPFSGPRPSHLGMTSVQLEDPDGYTVKINMPTEGSPQWLKDKAARIGTAALVASGH</sequence>
<dbReference type="Pfam" id="PF00903">
    <property type="entry name" value="Glyoxalase"/>
    <property type="match status" value="1"/>
</dbReference>
<proteinExistence type="predicted"/>
<dbReference type="InterPro" id="IPR029068">
    <property type="entry name" value="Glyas_Bleomycin-R_OHBP_Dase"/>
</dbReference>
<accession>A0ABP8G5V2</accession>
<dbReference type="CDD" id="cd06587">
    <property type="entry name" value="VOC"/>
    <property type="match status" value="1"/>
</dbReference>
<dbReference type="EMBL" id="BAABGY010000001">
    <property type="protein sequence ID" value="GAA4317607.1"/>
    <property type="molecule type" value="Genomic_DNA"/>
</dbReference>
<dbReference type="InterPro" id="IPR037523">
    <property type="entry name" value="VOC_core"/>
</dbReference>
<dbReference type="Proteomes" id="UP001501725">
    <property type="component" value="Unassembled WGS sequence"/>
</dbReference>
<keyword evidence="3" id="KW-1185">Reference proteome</keyword>
<organism evidence="2 3">
    <name type="scientific">Flaviaesturariibacter amylovorans</name>
    <dbReference type="NCBI Taxonomy" id="1084520"/>
    <lineage>
        <taxon>Bacteria</taxon>
        <taxon>Pseudomonadati</taxon>
        <taxon>Bacteroidota</taxon>
        <taxon>Chitinophagia</taxon>
        <taxon>Chitinophagales</taxon>
        <taxon>Chitinophagaceae</taxon>
        <taxon>Flaviaestuariibacter</taxon>
    </lineage>
</organism>
<reference evidence="3" key="1">
    <citation type="journal article" date="2019" name="Int. J. Syst. Evol. Microbiol.">
        <title>The Global Catalogue of Microorganisms (GCM) 10K type strain sequencing project: providing services to taxonomists for standard genome sequencing and annotation.</title>
        <authorList>
            <consortium name="The Broad Institute Genomics Platform"/>
            <consortium name="The Broad Institute Genome Sequencing Center for Infectious Disease"/>
            <person name="Wu L."/>
            <person name="Ma J."/>
        </authorList>
    </citation>
    <scope>NUCLEOTIDE SEQUENCE [LARGE SCALE GENOMIC DNA]</scope>
    <source>
        <strain evidence="3">JCM 17919</strain>
    </source>
</reference>
<dbReference type="InterPro" id="IPR004360">
    <property type="entry name" value="Glyas_Fos-R_dOase_dom"/>
</dbReference>
<dbReference type="SUPFAM" id="SSF54593">
    <property type="entry name" value="Glyoxalase/Bleomycin resistance protein/Dihydroxybiphenyl dioxygenase"/>
    <property type="match status" value="1"/>
</dbReference>
<dbReference type="Gene3D" id="3.10.180.10">
    <property type="entry name" value="2,3-Dihydroxybiphenyl 1,2-Dioxygenase, domain 1"/>
    <property type="match status" value="1"/>
</dbReference>
<gene>
    <name evidence="2" type="ORF">GCM10023184_01350</name>
</gene>
<protein>
    <recommendedName>
        <fullName evidence="1">VOC domain-containing protein</fullName>
    </recommendedName>
</protein>
<dbReference type="PROSITE" id="PS51819">
    <property type="entry name" value="VOC"/>
    <property type="match status" value="1"/>
</dbReference>
<evidence type="ECO:0000313" key="2">
    <source>
        <dbReference type="EMBL" id="GAA4317607.1"/>
    </source>
</evidence>
<evidence type="ECO:0000259" key="1">
    <source>
        <dbReference type="PROSITE" id="PS51819"/>
    </source>
</evidence>
<evidence type="ECO:0000313" key="3">
    <source>
        <dbReference type="Proteomes" id="UP001501725"/>
    </source>
</evidence>